<organism evidence="2 3">
    <name type="scientific">Salmonella enterica subsp. indica serovar 6,14,25:z10:1,(2),7 str. 1121</name>
    <dbReference type="NCBI Taxonomy" id="1173950"/>
    <lineage>
        <taxon>Bacteria</taxon>
        <taxon>Pseudomonadati</taxon>
        <taxon>Pseudomonadota</taxon>
        <taxon>Gammaproteobacteria</taxon>
        <taxon>Enterobacterales</taxon>
        <taxon>Enterobacteriaceae</taxon>
        <taxon>Salmonella</taxon>
    </lineage>
</organism>
<reference evidence="2 3" key="1">
    <citation type="journal article" date="2013" name="Genome Biol. Evol.">
        <title>Phylogenetic diversity of the enteric pathogen Salmonella enterica subsp. enterica inferred from genome-wide reference-free SNP characters.</title>
        <authorList>
            <person name="Timme R.E."/>
            <person name="Pettengill J.B."/>
            <person name="Allard M.W."/>
            <person name="Strain E."/>
            <person name="Barrangou R."/>
            <person name="Wehnes C."/>
            <person name="Van Kessel J.S."/>
            <person name="Karns J.S."/>
            <person name="Musser S.M."/>
            <person name="Brown E.W."/>
        </authorList>
    </citation>
    <scope>NUCLEOTIDE SEQUENCE [LARGE SCALE GENOMIC DNA]</scope>
    <source>
        <strain evidence="2 3">1121</strain>
    </source>
</reference>
<evidence type="ECO:0000313" key="3">
    <source>
        <dbReference type="Proteomes" id="UP000017304"/>
    </source>
</evidence>
<gene>
    <name evidence="2" type="ORF">SEI61121_07529</name>
</gene>
<evidence type="ECO:0000256" key="1">
    <source>
        <dbReference type="SAM" id="Phobius"/>
    </source>
</evidence>
<accession>V1H7R1</accession>
<keyword evidence="1" id="KW-0472">Membrane</keyword>
<keyword evidence="1" id="KW-1133">Transmembrane helix</keyword>
<dbReference type="Proteomes" id="UP000017304">
    <property type="component" value="Unassembled WGS sequence"/>
</dbReference>
<keyword evidence="1" id="KW-0812">Transmembrane</keyword>
<comment type="caution">
    <text evidence="2">The sequence shown here is derived from an EMBL/GenBank/DDBJ whole genome shotgun (WGS) entry which is preliminary data.</text>
</comment>
<name>V1H7R1_SALER</name>
<feature type="transmembrane region" description="Helical" evidence="1">
    <location>
        <begin position="9"/>
        <end position="25"/>
    </location>
</feature>
<protein>
    <submittedName>
        <fullName evidence="2">Uncharacterized protein</fullName>
    </submittedName>
</protein>
<evidence type="ECO:0000313" key="2">
    <source>
        <dbReference type="EMBL" id="ESE86081.1"/>
    </source>
</evidence>
<dbReference type="EMBL" id="AOXI01000017">
    <property type="protein sequence ID" value="ESE86081.1"/>
    <property type="molecule type" value="Genomic_DNA"/>
</dbReference>
<sequence length="59" mass="6888">MLQIIKRKLIIFLFAIGVFSIYLGFNEKSKPSIGFYGNNSLNSVKIYLFEKKCSFQYNL</sequence>
<proteinExistence type="predicted"/>
<dbReference type="STRING" id="1173950.SEI61121_07529"/>
<dbReference type="AlphaFoldDB" id="V1H7R1"/>